<feature type="region of interest" description="Disordered" evidence="1">
    <location>
        <begin position="41"/>
        <end position="76"/>
    </location>
</feature>
<dbReference type="RefSeq" id="WP_015110860.1">
    <property type="nucleotide sequence ID" value="NC_019675.1"/>
</dbReference>
<dbReference type="eggNOG" id="ENOG5030NNF">
    <property type="taxonomic scope" value="Bacteria"/>
</dbReference>
<reference evidence="3" key="1">
    <citation type="journal article" date="2013" name="Proc. Natl. Acad. Sci. U.S.A.">
        <title>Improving the coverage of the cyanobacterial phylum using diversity-driven genome sequencing.</title>
        <authorList>
            <person name="Shih P.M."/>
            <person name="Wu D."/>
            <person name="Latifi A."/>
            <person name="Axen S.D."/>
            <person name="Fewer D.P."/>
            <person name="Talla E."/>
            <person name="Calteau A."/>
            <person name="Cai F."/>
            <person name="Tandeau de Marsac N."/>
            <person name="Rippka R."/>
            <person name="Herdman M."/>
            <person name="Sivonen K."/>
            <person name="Coursin T."/>
            <person name="Laurent T."/>
            <person name="Goodwin L."/>
            <person name="Nolan M."/>
            <person name="Davenport K.W."/>
            <person name="Han C.S."/>
            <person name="Rubin E.M."/>
            <person name="Eisen J.A."/>
            <person name="Woyke T."/>
            <person name="Gugger M."/>
            <person name="Kerfeld C.A."/>
        </authorList>
    </citation>
    <scope>NUCLEOTIDE SEQUENCE [LARGE SCALE GENOMIC DNA]</scope>
    <source>
        <strain evidence="3">ATCC 27147 / PCC 6307</strain>
    </source>
</reference>
<name>K9PAP9_CYAGP</name>
<dbReference type="HOGENOM" id="CLU_2648419_0_0_3"/>
<accession>K9PAP9</accession>
<dbReference type="Proteomes" id="UP000010388">
    <property type="component" value="Chromosome"/>
</dbReference>
<dbReference type="EMBL" id="CP003495">
    <property type="protein sequence ID" value="AFY30427.1"/>
    <property type="molecule type" value="Genomic_DNA"/>
</dbReference>
<evidence type="ECO:0000313" key="2">
    <source>
        <dbReference type="EMBL" id="AFY30427.1"/>
    </source>
</evidence>
<evidence type="ECO:0000256" key="1">
    <source>
        <dbReference type="SAM" id="MobiDB-lite"/>
    </source>
</evidence>
<dbReference type="AlphaFoldDB" id="K9PAP9"/>
<gene>
    <name evidence="2" type="ordered locus">Cyagr_3358</name>
</gene>
<proteinExistence type="predicted"/>
<evidence type="ECO:0000313" key="3">
    <source>
        <dbReference type="Proteomes" id="UP000010388"/>
    </source>
</evidence>
<organism evidence="2 3">
    <name type="scientific">Cyanobium gracile (strain ATCC 27147 / PCC 6307)</name>
    <dbReference type="NCBI Taxonomy" id="292564"/>
    <lineage>
        <taxon>Bacteria</taxon>
        <taxon>Bacillati</taxon>
        <taxon>Cyanobacteriota</taxon>
        <taxon>Cyanophyceae</taxon>
        <taxon>Synechococcales</taxon>
        <taxon>Prochlorococcaceae</taxon>
        <taxon>Cyanobium</taxon>
    </lineage>
</organism>
<sequence>MTSYNPNFWNTIATFCRELAPVSGALLDSISETAAAIERAGFESQSTRKHLEASQVPMLPPENSMTLPEQEEGDMR</sequence>
<protein>
    <submittedName>
        <fullName evidence="2">Uncharacterized protein</fullName>
    </submittedName>
</protein>
<dbReference type="OrthoDB" id="9880385at2"/>
<dbReference type="KEGG" id="cgc:Cyagr_3358"/>